<sequence>MKTIQNAFRITVLTLLFMGTVNAWAQPGGRLRERIQEKKEQVKSQKVAFITQELRLTPDEAAKFWPIYNAFEDKQAEIRRQKLKAFMDRKDDDQLDKMTEKEAQTVLAQMENNEEELFKLRKKLIADLRGVLPALKIIKLRRAEEDFNRKLVEQLKERRRN</sequence>
<dbReference type="Proteomes" id="UP000184147">
    <property type="component" value="Unassembled WGS sequence"/>
</dbReference>
<name>A0A1M5DHY6_9FLAO</name>
<dbReference type="EMBL" id="FQVQ01000015">
    <property type="protein sequence ID" value="SHF66639.1"/>
    <property type="molecule type" value="Genomic_DNA"/>
</dbReference>
<dbReference type="AlphaFoldDB" id="A0A1M5DHY6"/>
<gene>
    <name evidence="2" type="ORF">SAMN05444377_11531</name>
</gene>
<accession>A0A1M5DHY6</accession>
<keyword evidence="1" id="KW-0732">Signal</keyword>
<proteinExistence type="predicted"/>
<dbReference type="RefSeq" id="WP_073364628.1">
    <property type="nucleotide sequence ID" value="NZ_FQVQ01000015.1"/>
</dbReference>
<feature type="signal peptide" evidence="1">
    <location>
        <begin position="1"/>
        <end position="25"/>
    </location>
</feature>
<protein>
    <recommendedName>
        <fullName evidence="4">LTXXQ motif family protein</fullName>
    </recommendedName>
</protein>
<evidence type="ECO:0008006" key="4">
    <source>
        <dbReference type="Google" id="ProtNLM"/>
    </source>
</evidence>
<dbReference type="STRING" id="1124188.SAMN05444377_11531"/>
<feature type="chain" id="PRO_5013290914" description="LTXXQ motif family protein" evidence="1">
    <location>
        <begin position="26"/>
        <end position="161"/>
    </location>
</feature>
<evidence type="ECO:0000256" key="1">
    <source>
        <dbReference type="SAM" id="SignalP"/>
    </source>
</evidence>
<evidence type="ECO:0000313" key="2">
    <source>
        <dbReference type="EMBL" id="SHF66639.1"/>
    </source>
</evidence>
<organism evidence="2 3">
    <name type="scientific">Flavobacterium fontis</name>
    <dbReference type="NCBI Taxonomy" id="1124188"/>
    <lineage>
        <taxon>Bacteria</taxon>
        <taxon>Pseudomonadati</taxon>
        <taxon>Bacteroidota</taxon>
        <taxon>Flavobacteriia</taxon>
        <taxon>Flavobacteriales</taxon>
        <taxon>Flavobacteriaceae</taxon>
        <taxon>Flavobacterium</taxon>
    </lineage>
</organism>
<reference evidence="2 3" key="1">
    <citation type="submission" date="2016-11" db="EMBL/GenBank/DDBJ databases">
        <authorList>
            <person name="Jaros S."/>
            <person name="Januszkiewicz K."/>
            <person name="Wedrychowicz H."/>
        </authorList>
    </citation>
    <scope>NUCLEOTIDE SEQUENCE [LARGE SCALE GENOMIC DNA]</scope>
    <source>
        <strain evidence="2 3">DSM 25660</strain>
    </source>
</reference>
<keyword evidence="3" id="KW-1185">Reference proteome</keyword>
<evidence type="ECO:0000313" key="3">
    <source>
        <dbReference type="Proteomes" id="UP000184147"/>
    </source>
</evidence>